<proteinExistence type="predicted"/>
<name>A0AAE3SH98_9BACT</name>
<dbReference type="GO" id="GO:0005737">
    <property type="term" value="C:cytoplasm"/>
    <property type="evidence" value="ECO:0007669"/>
    <property type="project" value="TreeGrafter"/>
</dbReference>
<comment type="caution">
    <text evidence="2">The sequence shown here is derived from an EMBL/GenBank/DDBJ whole genome shotgun (WGS) entry which is preliminary data.</text>
</comment>
<dbReference type="InterPro" id="IPR000182">
    <property type="entry name" value="GNAT_dom"/>
</dbReference>
<dbReference type="Pfam" id="PF13302">
    <property type="entry name" value="Acetyltransf_3"/>
    <property type="match status" value="1"/>
</dbReference>
<dbReference type="Gene3D" id="3.40.630.30">
    <property type="match status" value="1"/>
</dbReference>
<evidence type="ECO:0000313" key="2">
    <source>
        <dbReference type="EMBL" id="MCW3789166.1"/>
    </source>
</evidence>
<evidence type="ECO:0000259" key="1">
    <source>
        <dbReference type="PROSITE" id="PS51186"/>
    </source>
</evidence>
<dbReference type="AlphaFoldDB" id="A0AAE3SH98"/>
<reference evidence="2" key="1">
    <citation type="submission" date="2022-10" db="EMBL/GenBank/DDBJ databases">
        <authorList>
            <person name="Yu W.X."/>
        </authorList>
    </citation>
    <scope>NUCLEOTIDE SEQUENCE</scope>
    <source>
        <strain evidence="2">AAT</strain>
    </source>
</reference>
<dbReference type="InterPro" id="IPR051531">
    <property type="entry name" value="N-acetyltransferase"/>
</dbReference>
<accession>A0AAE3SH98</accession>
<protein>
    <submittedName>
        <fullName evidence="2">GNAT family N-acetyltransferase</fullName>
    </submittedName>
</protein>
<dbReference type="SUPFAM" id="SSF55729">
    <property type="entry name" value="Acyl-CoA N-acyltransferases (Nat)"/>
    <property type="match status" value="1"/>
</dbReference>
<dbReference type="GO" id="GO:0008999">
    <property type="term" value="F:protein-N-terminal-alanine acetyltransferase activity"/>
    <property type="evidence" value="ECO:0007669"/>
    <property type="project" value="TreeGrafter"/>
</dbReference>
<keyword evidence="3" id="KW-1185">Reference proteome</keyword>
<dbReference type="PANTHER" id="PTHR43792">
    <property type="entry name" value="GNAT FAMILY, PUTATIVE (AFU_ORTHOLOGUE AFUA_3G00765)-RELATED-RELATED"/>
    <property type="match status" value="1"/>
</dbReference>
<dbReference type="Proteomes" id="UP001209229">
    <property type="component" value="Unassembled WGS sequence"/>
</dbReference>
<gene>
    <name evidence="2" type="ORF">OM075_22055</name>
</gene>
<dbReference type="PROSITE" id="PS51186">
    <property type="entry name" value="GNAT"/>
    <property type="match status" value="1"/>
</dbReference>
<feature type="domain" description="N-acetyltransferase" evidence="1">
    <location>
        <begin position="18"/>
        <end position="186"/>
    </location>
</feature>
<dbReference type="InterPro" id="IPR016181">
    <property type="entry name" value="Acyl_CoA_acyltransferase"/>
</dbReference>
<dbReference type="EMBL" id="JAPDPJ010000085">
    <property type="protein sequence ID" value="MCW3789166.1"/>
    <property type="molecule type" value="Genomic_DNA"/>
</dbReference>
<evidence type="ECO:0000313" key="3">
    <source>
        <dbReference type="Proteomes" id="UP001209229"/>
    </source>
</evidence>
<organism evidence="2 3">
    <name type="scientific">Plebeiibacterium sediminum</name>
    <dbReference type="NCBI Taxonomy" id="2992112"/>
    <lineage>
        <taxon>Bacteria</taxon>
        <taxon>Pseudomonadati</taxon>
        <taxon>Bacteroidota</taxon>
        <taxon>Bacteroidia</taxon>
        <taxon>Marinilabiliales</taxon>
        <taxon>Marinilabiliaceae</taxon>
        <taxon>Plebeiibacterium</taxon>
    </lineage>
</organism>
<dbReference type="PANTHER" id="PTHR43792:SF9">
    <property type="entry name" value="RIBOSOMAL-PROTEIN-ALANINE ACETYLTRANSFERASE"/>
    <property type="match status" value="1"/>
</dbReference>
<dbReference type="RefSeq" id="WP_301192723.1">
    <property type="nucleotide sequence ID" value="NZ_JAPDPJ010000085.1"/>
</dbReference>
<sequence length="189" mass="22551">MKIESIFGNMPVIETDRLILRKIEEKDIDDMFEYSSNPEVTKYLSYLHTDRQEAADYVLNKINQYKAGTCMIWGIEYKANKKYIGACGYMHWDTNHHLAELAYTLNQKYWGKGIASEIMKVLIDFGFSEMKLNRIEAQCWVDNKNSFKLMERFNMHYEGILRNRYFLKGSFQDMKLYSLLKKEYLEHQS</sequence>